<dbReference type="InterPro" id="IPR058240">
    <property type="entry name" value="rSAM_sf"/>
</dbReference>
<dbReference type="PANTHER" id="PTHR22960">
    <property type="entry name" value="MOLYBDOPTERIN COFACTOR SYNTHESIS PROTEIN A"/>
    <property type="match status" value="1"/>
</dbReference>
<comment type="catalytic activity">
    <reaction evidence="18">
        <text>GTP + AH2 + S-adenosyl-L-methionine = (8S)-3',8-cyclo-7,8-dihydroguanosine 5'-triphosphate + 5'-deoxyadenosine + L-methionine + A + H(+)</text>
        <dbReference type="Rhea" id="RHEA:49576"/>
        <dbReference type="ChEBI" id="CHEBI:13193"/>
        <dbReference type="ChEBI" id="CHEBI:15378"/>
        <dbReference type="ChEBI" id="CHEBI:17319"/>
        <dbReference type="ChEBI" id="CHEBI:17499"/>
        <dbReference type="ChEBI" id="CHEBI:37565"/>
        <dbReference type="ChEBI" id="CHEBI:57844"/>
        <dbReference type="ChEBI" id="CHEBI:59789"/>
        <dbReference type="ChEBI" id="CHEBI:131766"/>
        <dbReference type="EC" id="4.1.99.22"/>
    </reaction>
</comment>
<dbReference type="GO" id="GO:0051539">
    <property type="term" value="F:4 iron, 4 sulfur cluster binding"/>
    <property type="evidence" value="ECO:0007669"/>
    <property type="project" value="UniProtKB-KW"/>
</dbReference>
<keyword evidence="16" id="KW-0501">Molybdenum cofactor biosynthesis</keyword>
<dbReference type="NCBIfam" id="TIGR02666">
    <property type="entry name" value="moaA"/>
    <property type="match status" value="1"/>
</dbReference>
<dbReference type="InterPro" id="IPR047594">
    <property type="entry name" value="MoaC_bact/euk"/>
</dbReference>
<evidence type="ECO:0000256" key="11">
    <source>
        <dbReference type="ARBA" id="ARBA00022723"/>
    </source>
</evidence>
<dbReference type="FunFam" id="3.20.20.70:FF:000117">
    <property type="entry name" value="molybdenum cofactor biosynthesis protein 1"/>
    <property type="match status" value="1"/>
</dbReference>
<keyword evidence="9" id="KW-0004">4Fe-4S</keyword>
<organism evidence="22 23">
    <name type="scientific">Mytilus edulis</name>
    <name type="common">Blue mussel</name>
    <dbReference type="NCBI Taxonomy" id="6550"/>
    <lineage>
        <taxon>Eukaryota</taxon>
        <taxon>Metazoa</taxon>
        <taxon>Spiralia</taxon>
        <taxon>Lophotrochozoa</taxon>
        <taxon>Mollusca</taxon>
        <taxon>Bivalvia</taxon>
        <taxon>Autobranchia</taxon>
        <taxon>Pteriomorphia</taxon>
        <taxon>Mytilida</taxon>
        <taxon>Mytiloidea</taxon>
        <taxon>Mytilidae</taxon>
        <taxon>Mytilinae</taxon>
        <taxon>Mytilus</taxon>
    </lineage>
</organism>
<dbReference type="NCBIfam" id="NF006870">
    <property type="entry name" value="PRK09364.1"/>
    <property type="match status" value="1"/>
</dbReference>
<sequence>MTRLSKIFVSFWSRTQPFQSSGKVVTAQWRRSCASIAPAVRVAERSQIQDSDDEIEVFEHQSKRQTEISPNLTDKFGRHHTYLRISLTERCNLRCQYCMPSDGVELTPKQKLLSTGEIIKLSELFVKEGIQKIRLTGGEPLVRSDLIEIIGALNDLRPHGLENIAMTTNGITLARKLPQLKANGLDSLNISLDTLIPAKFEFITRRKGWDRVMKGIDTAVELGYGPVKVNCVVMRGVNEEEICDFVALTEKKNVDIRFIEYMPFDGNKWNFKKMVSYNDMLDIIKTRWPDIQRIQDRPNDTSKAYKVPGFEGQVGFITSMSEHFCGSCNRLRMTADGNLKVCLFGNSEVSLRDMMRSTDNDTEILDVIGAAVQRKKKQHAGMFDLAKMKNRPMILIGNQQKFYSLLSAKSRIFNIVNHFNQTIKPSCAMMAVRNLHVDENSAFKYWEKEQADKDDVTENYWEIKLSDDSSVVKGDKKSTTLISDHVFNSNDNYSNKQNCDKQLTHVDSSGKAKMVDVGGKNESFRVAMATGTIILGKEAFDLLRDNKIKKGDVLSVANIAGIMVAKRTHDLIPLCHNIPLSKVSVDFVLEETTYSVIITSEVKTYGKTGVEIEAITAVSIAAVTIYDMCKAVTKSMVITDIKLLHKSGGASGQYNIGEN</sequence>
<evidence type="ECO:0000256" key="2">
    <source>
        <dbReference type="ARBA" id="ARBA00001966"/>
    </source>
</evidence>
<dbReference type="Gene3D" id="3.20.20.70">
    <property type="entry name" value="Aldolase class I"/>
    <property type="match status" value="1"/>
</dbReference>
<dbReference type="HAMAP" id="MF_01224_B">
    <property type="entry name" value="MoaC_B"/>
    <property type="match status" value="1"/>
</dbReference>
<dbReference type="HAMAP" id="MF_01225_B">
    <property type="entry name" value="MoaA_B"/>
    <property type="match status" value="1"/>
</dbReference>
<dbReference type="InterPro" id="IPR006638">
    <property type="entry name" value="Elp3/MiaA/NifB-like_rSAM"/>
</dbReference>
<keyword evidence="12" id="KW-0547">Nucleotide-binding</keyword>
<dbReference type="CDD" id="cd21117">
    <property type="entry name" value="Twitch_MoaA"/>
    <property type="match status" value="1"/>
</dbReference>
<evidence type="ECO:0000256" key="3">
    <source>
        <dbReference type="ARBA" id="ARBA00005046"/>
    </source>
</evidence>
<evidence type="ECO:0000256" key="7">
    <source>
        <dbReference type="ARBA" id="ARBA00012575"/>
    </source>
</evidence>
<dbReference type="NCBIfam" id="NF001199">
    <property type="entry name" value="PRK00164.2-1"/>
    <property type="match status" value="1"/>
</dbReference>
<evidence type="ECO:0000259" key="21">
    <source>
        <dbReference type="PROSITE" id="PS51918"/>
    </source>
</evidence>
<evidence type="ECO:0000256" key="20">
    <source>
        <dbReference type="ARBA" id="ARBA00063038"/>
    </source>
</evidence>
<evidence type="ECO:0000256" key="4">
    <source>
        <dbReference type="ARBA" id="ARBA00008484"/>
    </source>
</evidence>
<dbReference type="NCBIfam" id="TIGR00581">
    <property type="entry name" value="moaC"/>
    <property type="match status" value="1"/>
</dbReference>
<comment type="subunit">
    <text evidence="20">Isoform MOCS1A and isoform MOCS1B probably form a heterooligomer.</text>
</comment>
<comment type="caution">
    <text evidence="22">The sequence shown here is derived from an EMBL/GenBank/DDBJ whole genome shotgun (WGS) entry which is preliminary data.</text>
</comment>
<dbReference type="PROSITE" id="PS01305">
    <property type="entry name" value="MOAA_NIFB_PQQE"/>
    <property type="match status" value="1"/>
</dbReference>
<reference evidence="22" key="1">
    <citation type="submission" date="2021-03" db="EMBL/GenBank/DDBJ databases">
        <authorList>
            <person name="Bekaert M."/>
        </authorList>
    </citation>
    <scope>NUCLEOTIDE SEQUENCE</scope>
</reference>
<dbReference type="GO" id="GO:0006777">
    <property type="term" value="P:Mo-molybdopterin cofactor biosynthetic process"/>
    <property type="evidence" value="ECO:0007669"/>
    <property type="project" value="UniProtKB-KW"/>
</dbReference>
<dbReference type="Proteomes" id="UP000683360">
    <property type="component" value="Unassembled WGS sequence"/>
</dbReference>
<dbReference type="EC" id="4.6.1.17" evidence="7"/>
<dbReference type="SMART" id="SM00729">
    <property type="entry name" value="Elp3"/>
    <property type="match status" value="1"/>
</dbReference>
<evidence type="ECO:0000256" key="10">
    <source>
        <dbReference type="ARBA" id="ARBA00022691"/>
    </source>
</evidence>
<dbReference type="Pfam" id="PF06463">
    <property type="entry name" value="Mob_synth_C"/>
    <property type="match status" value="1"/>
</dbReference>
<dbReference type="SFLD" id="SFLDG01386">
    <property type="entry name" value="main_SPASM_domain-containing"/>
    <property type="match status" value="1"/>
</dbReference>
<dbReference type="GO" id="GO:0046872">
    <property type="term" value="F:metal ion binding"/>
    <property type="evidence" value="ECO:0007669"/>
    <property type="project" value="UniProtKB-KW"/>
</dbReference>
<dbReference type="InterPro" id="IPR050105">
    <property type="entry name" value="MoCo_biosynth_MoaA/MoaC"/>
</dbReference>
<keyword evidence="23" id="KW-1185">Reference proteome</keyword>
<dbReference type="GO" id="GO:0061799">
    <property type="term" value="F:cyclic pyranopterin monophosphate synthase activity"/>
    <property type="evidence" value="ECO:0007669"/>
    <property type="project" value="UniProtKB-EC"/>
</dbReference>
<evidence type="ECO:0000256" key="14">
    <source>
        <dbReference type="ARBA" id="ARBA00023014"/>
    </source>
</evidence>
<gene>
    <name evidence="22" type="ORF">MEDL_13620</name>
</gene>
<evidence type="ECO:0000256" key="12">
    <source>
        <dbReference type="ARBA" id="ARBA00022741"/>
    </source>
</evidence>
<comment type="cofactor">
    <cofactor evidence="2">
        <name>[4Fe-4S] cluster</name>
        <dbReference type="ChEBI" id="CHEBI:49883"/>
    </cofactor>
</comment>
<dbReference type="InterPro" id="IPR040064">
    <property type="entry name" value="MoaA-like"/>
</dbReference>
<dbReference type="PANTHER" id="PTHR22960:SF0">
    <property type="entry name" value="MOLYBDENUM COFACTOR BIOSYNTHESIS PROTEIN 1"/>
    <property type="match status" value="1"/>
</dbReference>
<dbReference type="Pfam" id="PF04055">
    <property type="entry name" value="Radical_SAM"/>
    <property type="match status" value="1"/>
</dbReference>
<dbReference type="InterPro" id="IPR000385">
    <property type="entry name" value="MoaA_NifB_PqqE_Fe-S-bd_CS"/>
</dbReference>
<keyword evidence="15" id="KW-0342">GTP-binding</keyword>
<dbReference type="InterPro" id="IPR010505">
    <property type="entry name" value="MoaA_twitch"/>
</dbReference>
<dbReference type="EC" id="4.1.99.22" evidence="6"/>
<dbReference type="InterPro" id="IPR036522">
    <property type="entry name" value="MoaC_sf"/>
</dbReference>
<accession>A0A8S3QTM7</accession>
<comment type="pathway">
    <text evidence="3">Cofactor biosynthesis; molybdopterin biosynthesis.</text>
</comment>
<evidence type="ECO:0000256" key="13">
    <source>
        <dbReference type="ARBA" id="ARBA00023004"/>
    </source>
</evidence>
<protein>
    <recommendedName>
        <fullName evidence="8">Molybdenum cofactor biosynthesis protein 1</fullName>
        <ecNumber evidence="6">4.1.99.22</ecNumber>
        <ecNumber evidence="7">4.6.1.17</ecNumber>
    </recommendedName>
</protein>
<dbReference type="CDD" id="cd01420">
    <property type="entry name" value="MoaC_PE"/>
    <property type="match status" value="1"/>
</dbReference>
<name>A0A8S3QTM7_MYTED</name>
<comment type="similarity">
    <text evidence="4">In the C-terminal section; belongs to the MoaC family.</text>
</comment>
<evidence type="ECO:0000256" key="6">
    <source>
        <dbReference type="ARBA" id="ARBA00012167"/>
    </source>
</evidence>
<evidence type="ECO:0000256" key="1">
    <source>
        <dbReference type="ARBA" id="ARBA00001637"/>
    </source>
</evidence>
<dbReference type="AlphaFoldDB" id="A0A8S3QTM7"/>
<evidence type="ECO:0000256" key="8">
    <source>
        <dbReference type="ARBA" id="ARBA00015273"/>
    </source>
</evidence>
<dbReference type="CDD" id="cd01335">
    <property type="entry name" value="Radical_SAM"/>
    <property type="match status" value="1"/>
</dbReference>
<evidence type="ECO:0000313" key="22">
    <source>
        <dbReference type="EMBL" id="CAG2198879.1"/>
    </source>
</evidence>
<dbReference type="Pfam" id="PF01967">
    <property type="entry name" value="MoaC"/>
    <property type="match status" value="1"/>
</dbReference>
<evidence type="ECO:0000256" key="5">
    <source>
        <dbReference type="ARBA" id="ARBA00009862"/>
    </source>
</evidence>
<evidence type="ECO:0000256" key="17">
    <source>
        <dbReference type="ARBA" id="ARBA00023239"/>
    </source>
</evidence>
<dbReference type="InterPro" id="IPR007197">
    <property type="entry name" value="rSAM"/>
</dbReference>
<feature type="domain" description="Radical SAM core" evidence="21">
    <location>
        <begin position="75"/>
        <end position="290"/>
    </location>
</feature>
<dbReference type="OrthoDB" id="429626at2759"/>
<dbReference type="InterPro" id="IPR013785">
    <property type="entry name" value="Aldolase_TIM"/>
</dbReference>
<dbReference type="SFLD" id="SFLDS00029">
    <property type="entry name" value="Radical_SAM"/>
    <property type="match status" value="1"/>
</dbReference>
<dbReference type="SFLD" id="SFLDG01383">
    <property type="entry name" value="cyclic_pyranopterin_phosphate"/>
    <property type="match status" value="1"/>
</dbReference>
<evidence type="ECO:0000313" key="23">
    <source>
        <dbReference type="Proteomes" id="UP000683360"/>
    </source>
</evidence>
<dbReference type="InterPro" id="IPR023045">
    <property type="entry name" value="MoaC"/>
</dbReference>
<evidence type="ECO:0000256" key="9">
    <source>
        <dbReference type="ARBA" id="ARBA00022485"/>
    </source>
</evidence>
<keyword evidence="10" id="KW-0949">S-adenosyl-L-methionine</keyword>
<evidence type="ECO:0000256" key="19">
    <source>
        <dbReference type="ARBA" id="ARBA00054222"/>
    </source>
</evidence>
<comment type="catalytic activity">
    <reaction evidence="1">
        <text>(8S)-3',8-cyclo-7,8-dihydroguanosine 5'-triphosphate = cyclic pyranopterin phosphate + diphosphate</text>
        <dbReference type="Rhea" id="RHEA:49580"/>
        <dbReference type="ChEBI" id="CHEBI:33019"/>
        <dbReference type="ChEBI" id="CHEBI:59648"/>
        <dbReference type="ChEBI" id="CHEBI:131766"/>
        <dbReference type="EC" id="4.6.1.17"/>
    </reaction>
</comment>
<dbReference type="SUPFAM" id="SSF102114">
    <property type="entry name" value="Radical SAM enzymes"/>
    <property type="match status" value="1"/>
</dbReference>
<comment type="function">
    <text evidence="19">Isoform MOCS1A and isoform MOCS1B probably form a complex that catalyzes the conversion of 5'-GTP to cyclic pyranopterin monophosphate (cPMP). MOCS1A catalyzes the cyclization of GTP to (8S)-3',8-cyclo-7,8-dihydroguanosine 5'-triphosphate and MOCS1B catalyzes the subsequent conversion of (8S)-3',8-cyclo-7,8-dihydroguanosine 5'-triphosphate to cPMP.</text>
</comment>
<dbReference type="GO" id="GO:0061798">
    <property type="term" value="F:GTP 3',8'-cyclase activity"/>
    <property type="evidence" value="ECO:0007669"/>
    <property type="project" value="UniProtKB-EC"/>
</dbReference>
<dbReference type="Gene3D" id="3.30.70.640">
    <property type="entry name" value="Molybdopterin cofactor biosynthesis C (MoaC) domain"/>
    <property type="match status" value="1"/>
</dbReference>
<dbReference type="SFLD" id="SFLDG01067">
    <property type="entry name" value="SPASM/twitch_domain_containing"/>
    <property type="match status" value="1"/>
</dbReference>
<dbReference type="PROSITE" id="PS51918">
    <property type="entry name" value="RADICAL_SAM"/>
    <property type="match status" value="1"/>
</dbReference>
<dbReference type="InterPro" id="IPR013483">
    <property type="entry name" value="MoaA"/>
</dbReference>
<dbReference type="InterPro" id="IPR002820">
    <property type="entry name" value="Mopterin_CF_biosynth-C_dom"/>
</dbReference>
<keyword evidence="11" id="KW-0479">Metal-binding</keyword>
<dbReference type="GO" id="GO:0005525">
    <property type="term" value="F:GTP binding"/>
    <property type="evidence" value="ECO:0007669"/>
    <property type="project" value="UniProtKB-KW"/>
</dbReference>
<dbReference type="SUPFAM" id="SSF55040">
    <property type="entry name" value="Molybdenum cofactor biosynthesis protein C, MoaC"/>
    <property type="match status" value="1"/>
</dbReference>
<keyword evidence="13" id="KW-0408">Iron</keyword>
<dbReference type="EMBL" id="CAJPWZ010000702">
    <property type="protein sequence ID" value="CAG2198879.1"/>
    <property type="molecule type" value="Genomic_DNA"/>
</dbReference>
<evidence type="ECO:0000256" key="18">
    <source>
        <dbReference type="ARBA" id="ARBA00048697"/>
    </source>
</evidence>
<keyword evidence="17 22" id="KW-0456">Lyase</keyword>
<evidence type="ECO:0000256" key="15">
    <source>
        <dbReference type="ARBA" id="ARBA00023134"/>
    </source>
</evidence>
<comment type="similarity">
    <text evidence="5">In the N-terminal section; belongs to the radical SAM superfamily. MoaA family.</text>
</comment>
<evidence type="ECO:0000256" key="16">
    <source>
        <dbReference type="ARBA" id="ARBA00023150"/>
    </source>
</evidence>
<keyword evidence="14" id="KW-0411">Iron-sulfur</keyword>
<proteinExistence type="inferred from homology"/>